<evidence type="ECO:0000313" key="2">
    <source>
        <dbReference type="EMBL" id="WAR02628.1"/>
    </source>
</evidence>
<evidence type="ECO:0000313" key="3">
    <source>
        <dbReference type="Proteomes" id="UP001164746"/>
    </source>
</evidence>
<dbReference type="InterPro" id="IPR052086">
    <property type="entry name" value="Mannan_Polymerase_Subunit"/>
</dbReference>
<dbReference type="InterPro" id="IPR029044">
    <property type="entry name" value="Nucleotide-diphossugar_trans"/>
</dbReference>
<keyword evidence="3" id="KW-1185">Reference proteome</keyword>
<dbReference type="PANTHER" id="PTHR43083:SF6">
    <property type="entry name" value="MANNAN POLYMERASE COMPLEXES SUBUNIT MNN9"/>
    <property type="match status" value="1"/>
</dbReference>
<dbReference type="PANTHER" id="PTHR43083">
    <property type="entry name" value="MANNAN POLYMERASE II"/>
    <property type="match status" value="1"/>
</dbReference>
<comment type="similarity">
    <text evidence="1">Belongs to the ANP1/MMN9/VAN1 family.</text>
</comment>
<name>A0ABY7DY32_MYAAR</name>
<dbReference type="Proteomes" id="UP001164746">
    <property type="component" value="Chromosome 4"/>
</dbReference>
<dbReference type="SUPFAM" id="SSF53448">
    <property type="entry name" value="Nucleotide-diphospho-sugar transferases"/>
    <property type="match status" value="1"/>
</dbReference>
<accession>A0ABY7DY32</accession>
<protein>
    <submittedName>
        <fullName evidence="2">MNN9-like protein</fullName>
    </submittedName>
</protein>
<dbReference type="Gene3D" id="3.90.550.10">
    <property type="entry name" value="Spore Coat Polysaccharide Biosynthesis Protein SpsA, Chain A"/>
    <property type="match status" value="1"/>
</dbReference>
<gene>
    <name evidence="2" type="ORF">MAR_009186</name>
</gene>
<dbReference type="Pfam" id="PF03452">
    <property type="entry name" value="Anp1"/>
    <property type="match status" value="1"/>
</dbReference>
<dbReference type="EMBL" id="CP111015">
    <property type="protein sequence ID" value="WAR02628.1"/>
    <property type="molecule type" value="Genomic_DNA"/>
</dbReference>
<organism evidence="2 3">
    <name type="scientific">Mya arenaria</name>
    <name type="common">Soft-shell clam</name>
    <dbReference type="NCBI Taxonomy" id="6604"/>
    <lineage>
        <taxon>Eukaryota</taxon>
        <taxon>Metazoa</taxon>
        <taxon>Spiralia</taxon>
        <taxon>Lophotrochozoa</taxon>
        <taxon>Mollusca</taxon>
        <taxon>Bivalvia</taxon>
        <taxon>Autobranchia</taxon>
        <taxon>Heteroconchia</taxon>
        <taxon>Euheterodonta</taxon>
        <taxon>Imparidentia</taxon>
        <taxon>Neoheterodontei</taxon>
        <taxon>Myida</taxon>
        <taxon>Myoidea</taxon>
        <taxon>Myidae</taxon>
        <taxon>Mya</taxon>
    </lineage>
</organism>
<evidence type="ECO:0000256" key="1">
    <source>
        <dbReference type="ARBA" id="ARBA00037964"/>
    </source>
</evidence>
<reference evidence="2" key="1">
    <citation type="submission" date="2022-11" db="EMBL/GenBank/DDBJ databases">
        <title>Centuries of genome instability and evolution in soft-shell clam transmissible cancer (bioRxiv).</title>
        <authorList>
            <person name="Hart S.F.M."/>
            <person name="Yonemitsu M.A."/>
            <person name="Giersch R.M."/>
            <person name="Beal B.F."/>
            <person name="Arriagada G."/>
            <person name="Davis B.W."/>
            <person name="Ostrander E.A."/>
            <person name="Goff S.P."/>
            <person name="Metzger M.J."/>
        </authorList>
    </citation>
    <scope>NUCLEOTIDE SEQUENCE</scope>
    <source>
        <strain evidence="2">MELC-2E11</strain>
        <tissue evidence="2">Siphon/mantle</tissue>
    </source>
</reference>
<proteinExistence type="inferred from homology"/>
<sequence>MQYNYRNKLALGSRKSPLNHVPPLPEKTRTDVVPYFRPEILDHFRSLPNKTYEDRIAIFTLIRNVDRVLRNYLDNLVKLDYPRRLISVYFGEDGSSDDTFATAAKLSKELTDIFEFNTASVFHFDTSHNVSLKETQLISRHTFQKQLRRRSQMAKSRNLLMKMALNISNPDYIVWIDADLECFPSDLIEQLLYARSDVTAPPCLGVYNGVKKCTTETAGEKHPRLLNLNLCYRNKSLLLRATQNQIEYTSLISKRWAGWFHWTGSAVASLWCGLSITGMDLCFLKTCFNAI</sequence>